<dbReference type="InterPro" id="IPR033362">
    <property type="entry name" value="SSNA1_fam"/>
</dbReference>
<organism evidence="2 3">
    <name type="scientific">Haematococcus lacustris</name>
    <name type="common">Green alga</name>
    <name type="synonym">Haematococcus pluvialis</name>
    <dbReference type="NCBI Taxonomy" id="44745"/>
    <lineage>
        <taxon>Eukaryota</taxon>
        <taxon>Viridiplantae</taxon>
        <taxon>Chlorophyta</taxon>
        <taxon>core chlorophytes</taxon>
        <taxon>Chlorophyceae</taxon>
        <taxon>CS clade</taxon>
        <taxon>Chlamydomonadales</taxon>
        <taxon>Haematococcaceae</taxon>
        <taxon>Haematococcus</taxon>
    </lineage>
</organism>
<sequence>MAAQGAALQSQNNELVKCIDDLREKREEIIKQIKDDEQEKNKIQQDLQILTKRLAQVNESIARKNETRNEYDKVIQETEAAYLKILESSQTLLTVLKREAGHIAGHPRHWLHPHGSRDNFQTDFCTDEAADLCDELVMARIECSQPQRVANMLDLTCVLGWP</sequence>
<dbReference type="PANTHER" id="PTHR28661:SF1">
    <property type="entry name" value="MICROTUBULE NUCLEATION FACTOR SSNA1"/>
    <property type="match status" value="1"/>
</dbReference>
<keyword evidence="3" id="KW-1185">Reference proteome</keyword>
<accession>A0A699Z722</accession>
<feature type="non-terminal residue" evidence="2">
    <location>
        <position position="162"/>
    </location>
</feature>
<proteinExistence type="predicted"/>
<dbReference type="PANTHER" id="PTHR28661">
    <property type="entry name" value="SJOEGREN SYNDROME NUCLEAR AUTOANTIGEN 1"/>
    <property type="match status" value="1"/>
</dbReference>
<name>A0A699Z722_HAELA</name>
<dbReference type="Proteomes" id="UP000485058">
    <property type="component" value="Unassembled WGS sequence"/>
</dbReference>
<feature type="non-terminal residue" evidence="2">
    <location>
        <position position="1"/>
    </location>
</feature>
<dbReference type="EMBL" id="BLLF01001138">
    <property type="protein sequence ID" value="GFH17375.1"/>
    <property type="molecule type" value="Genomic_DNA"/>
</dbReference>
<keyword evidence="1" id="KW-0175">Coiled coil</keyword>
<dbReference type="AlphaFoldDB" id="A0A699Z722"/>
<gene>
    <name evidence="2" type="ORF">HaLaN_14000</name>
</gene>
<evidence type="ECO:0000313" key="3">
    <source>
        <dbReference type="Proteomes" id="UP000485058"/>
    </source>
</evidence>
<evidence type="ECO:0000313" key="2">
    <source>
        <dbReference type="EMBL" id="GFH17375.1"/>
    </source>
</evidence>
<dbReference type="GO" id="GO:0036064">
    <property type="term" value="C:ciliary basal body"/>
    <property type="evidence" value="ECO:0007669"/>
    <property type="project" value="TreeGrafter"/>
</dbReference>
<comment type="caution">
    <text evidence="2">The sequence shown here is derived from an EMBL/GenBank/DDBJ whole genome shotgun (WGS) entry which is preliminary data.</text>
</comment>
<protein>
    <submittedName>
        <fullName evidence="2">Uncharacterized protein</fullName>
    </submittedName>
</protein>
<reference evidence="2 3" key="1">
    <citation type="submission" date="2020-02" db="EMBL/GenBank/DDBJ databases">
        <title>Draft genome sequence of Haematococcus lacustris strain NIES-144.</title>
        <authorList>
            <person name="Morimoto D."/>
            <person name="Nakagawa S."/>
            <person name="Yoshida T."/>
            <person name="Sawayama S."/>
        </authorList>
    </citation>
    <scope>NUCLEOTIDE SEQUENCE [LARGE SCALE GENOMIC DNA]</scope>
    <source>
        <strain evidence="2 3">NIES-144</strain>
    </source>
</reference>
<evidence type="ECO:0000256" key="1">
    <source>
        <dbReference type="SAM" id="Coils"/>
    </source>
</evidence>
<feature type="coiled-coil region" evidence="1">
    <location>
        <begin position="8"/>
        <end position="77"/>
    </location>
</feature>